<reference evidence="2" key="1">
    <citation type="journal article" date="2023" name="Mar. Drugs">
        <title>Gemmata algarum, a Novel Planctomycete Isolated from an Algal Mat, Displays Antimicrobial Activity.</title>
        <authorList>
            <person name="Kumar G."/>
            <person name="Kallscheuer N."/>
            <person name="Kashif M."/>
            <person name="Ahamad S."/>
            <person name="Jagadeeshwari U."/>
            <person name="Pannikurungottu S."/>
            <person name="Haufschild T."/>
            <person name="Kabuu M."/>
            <person name="Sasikala C."/>
            <person name="Jogler C."/>
            <person name="Ramana C."/>
        </authorList>
    </citation>
    <scope>NUCLEOTIDE SEQUENCE [LARGE SCALE GENOMIC DNA]</scope>
    <source>
        <strain evidence="2">JC673</strain>
    </source>
</reference>
<name>A0ABU5ET38_9BACT</name>
<dbReference type="RefSeq" id="WP_320685207.1">
    <property type="nucleotide sequence ID" value="NZ_JAXBLV010000024.1"/>
</dbReference>
<evidence type="ECO:0000313" key="1">
    <source>
        <dbReference type="EMBL" id="MDY3558256.1"/>
    </source>
</evidence>
<proteinExistence type="predicted"/>
<dbReference type="SUPFAM" id="SSF48613">
    <property type="entry name" value="Heme oxygenase-like"/>
    <property type="match status" value="1"/>
</dbReference>
<organism evidence="1 2">
    <name type="scientific">Gemmata algarum</name>
    <dbReference type="NCBI Taxonomy" id="2975278"/>
    <lineage>
        <taxon>Bacteria</taxon>
        <taxon>Pseudomonadati</taxon>
        <taxon>Planctomycetota</taxon>
        <taxon>Planctomycetia</taxon>
        <taxon>Gemmatales</taxon>
        <taxon>Gemmataceae</taxon>
        <taxon>Gemmata</taxon>
    </lineage>
</organism>
<dbReference type="EMBL" id="JAXBLV010000024">
    <property type="protein sequence ID" value="MDY3558256.1"/>
    <property type="molecule type" value="Genomic_DNA"/>
</dbReference>
<dbReference type="Pfam" id="PF01126">
    <property type="entry name" value="Heme_oxygenase"/>
    <property type="match status" value="1"/>
</dbReference>
<comment type="caution">
    <text evidence="1">The sequence shown here is derived from an EMBL/GenBank/DDBJ whole genome shotgun (WGS) entry which is preliminary data.</text>
</comment>
<evidence type="ECO:0000313" key="2">
    <source>
        <dbReference type="Proteomes" id="UP001272242"/>
    </source>
</evidence>
<dbReference type="InterPro" id="IPR016084">
    <property type="entry name" value="Haem_Oase-like_multi-hlx"/>
</dbReference>
<gene>
    <name evidence="1" type="ORF">R5W23_004951</name>
</gene>
<protein>
    <submittedName>
        <fullName evidence="1">Biliverdin-producing heme oxygenase</fullName>
    </submittedName>
</protein>
<keyword evidence="2" id="KW-1185">Reference proteome</keyword>
<dbReference type="Proteomes" id="UP001272242">
    <property type="component" value="Unassembled WGS sequence"/>
</dbReference>
<sequence length="199" mass="21946">MKSPLCEPNSILVRLREETRAEHSAAARAIDLLNATLDIVYYRKVLDIFYGYYRSLENVICEFGDWSEPSLSPHDRTKSHLLAEDISALGGASAELPLCADVPHIAHTADGLGCLYVLEGATLGGQIICRHARDVLRLTPATGCRFFHGYGERTGDMWRAFGTTLTGYARDGATQDRVVAAARDTFVTLRQWCERGGIV</sequence>
<dbReference type="Gene3D" id="1.20.910.10">
    <property type="entry name" value="Heme oxygenase-like"/>
    <property type="match status" value="1"/>
</dbReference>
<dbReference type="CDD" id="cd19166">
    <property type="entry name" value="HemeO-bac"/>
    <property type="match status" value="1"/>
</dbReference>
<accession>A0ABU5ET38</accession>
<dbReference type="InterPro" id="IPR016053">
    <property type="entry name" value="Haem_Oase-like"/>
</dbReference>